<sequence>MSASAAVEVSRQLKVTLAKQGLAVREVVAWGPECHRDKRGGRVSVWTLFVYVSPASVQRVLDALSTVPGLAVSGVAGDQKCVYVHQRQKITGGVR</sequence>
<dbReference type="RefSeq" id="WP_189062230.1">
    <property type="nucleotide sequence ID" value="NZ_BMMK01000084.1"/>
</dbReference>
<dbReference type="AlphaFoldDB" id="A0A8J3CEX2"/>
<organism evidence="1 2">
    <name type="scientific">Longimycelium tulufanense</name>
    <dbReference type="NCBI Taxonomy" id="907463"/>
    <lineage>
        <taxon>Bacteria</taxon>
        <taxon>Bacillati</taxon>
        <taxon>Actinomycetota</taxon>
        <taxon>Actinomycetes</taxon>
        <taxon>Pseudonocardiales</taxon>
        <taxon>Pseudonocardiaceae</taxon>
        <taxon>Longimycelium</taxon>
    </lineage>
</organism>
<evidence type="ECO:0000313" key="1">
    <source>
        <dbReference type="EMBL" id="GGM84884.1"/>
    </source>
</evidence>
<name>A0A8J3CEX2_9PSEU</name>
<keyword evidence="2" id="KW-1185">Reference proteome</keyword>
<dbReference type="EMBL" id="BMMK01000084">
    <property type="protein sequence ID" value="GGM84884.1"/>
    <property type="molecule type" value="Genomic_DNA"/>
</dbReference>
<protein>
    <submittedName>
        <fullName evidence="1">Uncharacterized protein</fullName>
    </submittedName>
</protein>
<accession>A0A8J3CEX2</accession>
<reference evidence="1" key="2">
    <citation type="submission" date="2020-09" db="EMBL/GenBank/DDBJ databases">
        <authorList>
            <person name="Sun Q."/>
            <person name="Zhou Y."/>
        </authorList>
    </citation>
    <scope>NUCLEOTIDE SEQUENCE</scope>
    <source>
        <strain evidence="1">CGMCC 4.5737</strain>
    </source>
</reference>
<gene>
    <name evidence="1" type="ORF">GCM10012275_64540</name>
</gene>
<reference evidence="1" key="1">
    <citation type="journal article" date="2014" name="Int. J. Syst. Evol. Microbiol.">
        <title>Complete genome sequence of Corynebacterium casei LMG S-19264T (=DSM 44701T), isolated from a smear-ripened cheese.</title>
        <authorList>
            <consortium name="US DOE Joint Genome Institute (JGI-PGF)"/>
            <person name="Walter F."/>
            <person name="Albersmeier A."/>
            <person name="Kalinowski J."/>
            <person name="Ruckert C."/>
        </authorList>
    </citation>
    <scope>NUCLEOTIDE SEQUENCE</scope>
    <source>
        <strain evidence="1">CGMCC 4.5737</strain>
    </source>
</reference>
<proteinExistence type="predicted"/>
<dbReference type="Proteomes" id="UP000637578">
    <property type="component" value="Unassembled WGS sequence"/>
</dbReference>
<evidence type="ECO:0000313" key="2">
    <source>
        <dbReference type="Proteomes" id="UP000637578"/>
    </source>
</evidence>
<comment type="caution">
    <text evidence="1">The sequence shown here is derived from an EMBL/GenBank/DDBJ whole genome shotgun (WGS) entry which is preliminary data.</text>
</comment>